<proteinExistence type="predicted"/>
<evidence type="ECO:0000313" key="3">
    <source>
        <dbReference type="Proteomes" id="UP000249130"/>
    </source>
</evidence>
<gene>
    <name evidence="2" type="ORF">CH341_13565</name>
</gene>
<evidence type="ECO:0000313" key="2">
    <source>
        <dbReference type="EMBL" id="RAI43576.1"/>
    </source>
</evidence>
<keyword evidence="3" id="KW-1185">Reference proteome</keyword>
<accession>A0A327KZI1</accession>
<organism evidence="2 3">
    <name type="scientific">Rhodoplanes roseus</name>
    <dbReference type="NCBI Taxonomy" id="29409"/>
    <lineage>
        <taxon>Bacteria</taxon>
        <taxon>Pseudomonadati</taxon>
        <taxon>Pseudomonadota</taxon>
        <taxon>Alphaproteobacteria</taxon>
        <taxon>Hyphomicrobiales</taxon>
        <taxon>Nitrobacteraceae</taxon>
        <taxon>Rhodoplanes</taxon>
    </lineage>
</organism>
<dbReference type="EMBL" id="NPEX01000081">
    <property type="protein sequence ID" value="RAI43576.1"/>
    <property type="molecule type" value="Genomic_DNA"/>
</dbReference>
<reference evidence="2 3" key="1">
    <citation type="submission" date="2017-07" db="EMBL/GenBank/DDBJ databases">
        <title>Draft Genome Sequences of Select Purple Nonsulfur Bacteria.</title>
        <authorList>
            <person name="Lasarre B."/>
            <person name="Mckinlay J.B."/>
        </authorList>
    </citation>
    <scope>NUCLEOTIDE SEQUENCE [LARGE SCALE GENOMIC DNA]</scope>
    <source>
        <strain evidence="2 3">DSM 5909</strain>
    </source>
</reference>
<comment type="caution">
    <text evidence="2">The sequence shown here is derived from an EMBL/GenBank/DDBJ whole genome shotgun (WGS) entry which is preliminary data.</text>
</comment>
<sequence>MAGFTLVEALVALALMGLVLTALATVTSQWLPNWNRGLGQVQRSELVALAIDRIVADLAAAEFVPANRETKKPLFEGSELGVTFVRTAIGPNARPGLETVRLAESSYRRGLALARSTAPFVPRDAQAGPLGFSDPVVLLSAPYRASFSFADRDGGWRGEWIDAEELPRAIRLVVRDTATGRTLGASTATVVHAQLPAECVIEKTRRGCDRERLDGTSGEAPAAPTEPSR</sequence>
<evidence type="ECO:0008006" key="4">
    <source>
        <dbReference type="Google" id="ProtNLM"/>
    </source>
</evidence>
<name>A0A327KZI1_9BRAD</name>
<dbReference type="PROSITE" id="PS00409">
    <property type="entry name" value="PROKAR_NTER_METHYL"/>
    <property type="match status" value="1"/>
</dbReference>
<evidence type="ECO:0000256" key="1">
    <source>
        <dbReference type="SAM" id="MobiDB-lite"/>
    </source>
</evidence>
<dbReference type="AlphaFoldDB" id="A0A327KZI1"/>
<protein>
    <recommendedName>
        <fullName evidence="4">General secretion pathway protein GspJ</fullName>
    </recommendedName>
</protein>
<dbReference type="Proteomes" id="UP000249130">
    <property type="component" value="Unassembled WGS sequence"/>
</dbReference>
<feature type="region of interest" description="Disordered" evidence="1">
    <location>
        <begin position="207"/>
        <end position="229"/>
    </location>
</feature>
<dbReference type="InterPro" id="IPR012902">
    <property type="entry name" value="N_methyl_site"/>
</dbReference>